<dbReference type="PANTHER" id="PTHR23354:SF74">
    <property type="entry name" value="TLD-DOMAIN CONTAINING NUCLEOLAR PROTEIN"/>
    <property type="match status" value="1"/>
</dbReference>
<dbReference type="AlphaFoldDB" id="A0AAV3QKB5"/>
<reference evidence="2 3" key="1">
    <citation type="submission" date="2024-01" db="EMBL/GenBank/DDBJ databases">
        <title>The complete chloroplast genome sequence of Lithospermum erythrorhizon: insights into the phylogenetic relationship among Boraginaceae species and the maternal lineages of purple gromwells.</title>
        <authorList>
            <person name="Okada T."/>
            <person name="Watanabe K."/>
        </authorList>
    </citation>
    <scope>NUCLEOTIDE SEQUENCE [LARGE SCALE GENOMIC DNA]</scope>
</reference>
<dbReference type="SMART" id="SM00584">
    <property type="entry name" value="TLDc"/>
    <property type="match status" value="1"/>
</dbReference>
<evidence type="ECO:0000313" key="3">
    <source>
        <dbReference type="Proteomes" id="UP001454036"/>
    </source>
</evidence>
<dbReference type="PROSITE" id="PS51886">
    <property type="entry name" value="TLDC"/>
    <property type="match status" value="1"/>
</dbReference>
<sequence>MYSLKERISEKLSNLFSDSPSHVIDQPNQESLFSKEGRSLSSISPHVPLSFNKHPSVDLTDDKKTVDSKYFFWRSKSFPLREKPLENDYENDKGVAHEEIRITGQPGQAKKEVFHDCQENGQSESEKSNGSGFEGLMEVPDSQSFRNYMHNLMEESVFMTGELYDFFESCLPNIVKGCQWVSLYSTVTHGISLRTLIRKSSELSGPCLLIAGDKKGAIFGGLLECPLRPTAKRKYQGTNQTFVFTTLHGEPRLYRPTGANRYYIMCLNNLLALGGGSNFAFSMEEDLLCGTSGPCDTFGNLCLAHDEEFELKDVELWGFKHVSRYLS</sequence>
<protein>
    <recommendedName>
        <fullName evidence="1">TLDc domain-containing protein</fullName>
    </recommendedName>
</protein>
<gene>
    <name evidence="2" type="ORF">LIER_19328</name>
</gene>
<evidence type="ECO:0000259" key="1">
    <source>
        <dbReference type="PROSITE" id="PS51886"/>
    </source>
</evidence>
<keyword evidence="3" id="KW-1185">Reference proteome</keyword>
<dbReference type="Pfam" id="PF07534">
    <property type="entry name" value="TLD"/>
    <property type="match status" value="1"/>
</dbReference>
<organism evidence="2 3">
    <name type="scientific">Lithospermum erythrorhizon</name>
    <name type="common">Purple gromwell</name>
    <name type="synonym">Lithospermum officinale var. erythrorhizon</name>
    <dbReference type="NCBI Taxonomy" id="34254"/>
    <lineage>
        <taxon>Eukaryota</taxon>
        <taxon>Viridiplantae</taxon>
        <taxon>Streptophyta</taxon>
        <taxon>Embryophyta</taxon>
        <taxon>Tracheophyta</taxon>
        <taxon>Spermatophyta</taxon>
        <taxon>Magnoliopsida</taxon>
        <taxon>eudicotyledons</taxon>
        <taxon>Gunneridae</taxon>
        <taxon>Pentapetalae</taxon>
        <taxon>asterids</taxon>
        <taxon>lamiids</taxon>
        <taxon>Boraginales</taxon>
        <taxon>Boraginaceae</taxon>
        <taxon>Boraginoideae</taxon>
        <taxon>Lithospermeae</taxon>
        <taxon>Lithospermum</taxon>
    </lineage>
</organism>
<accession>A0AAV3QKB5</accession>
<evidence type="ECO:0000313" key="2">
    <source>
        <dbReference type="EMBL" id="GAA0163472.1"/>
    </source>
</evidence>
<proteinExistence type="predicted"/>
<dbReference type="InterPro" id="IPR006571">
    <property type="entry name" value="TLDc_dom"/>
</dbReference>
<dbReference type="EMBL" id="BAABME010004759">
    <property type="protein sequence ID" value="GAA0163472.1"/>
    <property type="molecule type" value="Genomic_DNA"/>
</dbReference>
<name>A0AAV3QKB5_LITER</name>
<feature type="domain" description="TLDc" evidence="1">
    <location>
        <begin position="157"/>
        <end position="320"/>
    </location>
</feature>
<dbReference type="PANTHER" id="PTHR23354">
    <property type="entry name" value="NUCLEOLAR PROTEIN 7/ESTROGEN RECEPTOR COACTIVATOR-RELATED"/>
    <property type="match status" value="1"/>
</dbReference>
<dbReference type="Proteomes" id="UP001454036">
    <property type="component" value="Unassembled WGS sequence"/>
</dbReference>
<comment type="caution">
    <text evidence="2">The sequence shown here is derived from an EMBL/GenBank/DDBJ whole genome shotgun (WGS) entry which is preliminary data.</text>
</comment>